<dbReference type="EMBL" id="JBHTOP010000028">
    <property type="protein sequence ID" value="MFD1672974.1"/>
    <property type="molecule type" value="Genomic_DNA"/>
</dbReference>
<dbReference type="PANTHER" id="PTHR43054:SF1">
    <property type="entry name" value="SCYLLO-INOSITOL 2-DEHYDROGENASE (NADP(+)) IOLU"/>
    <property type="match status" value="1"/>
</dbReference>
<evidence type="ECO:0000259" key="2">
    <source>
        <dbReference type="Pfam" id="PF22725"/>
    </source>
</evidence>
<sequence length="330" mass="36522">MLNLGIIGTNWITKQFVQAALATKEYTLAGVYSRNIEKAQAFGQEFGTGIQYFEDMAQFVNSEAIDIIYIASPNSLHAPQALTVINADKHVIVEKPAAVNPTEMAAIQAALVAHPKVYYFEAARQIHEPNFQTVTKTIQGFDHQDGAFLTYMKYSSRFDQYLAGEEPNIFSAKFAGGALQDLGVYLVYNAISWFGVPEKVQYHPVFLRTGVDGRGTAILNYPDFEVTLNMGKNVQSTLASEIYCGKQTLRIDNAGEFNEVTLTRAPDAAAELLSEKPAANPMIHEAQDFATIIAQQDRQTFQKLNQLSVAVNQTMYNLRQSAGFNLPADQ</sequence>
<gene>
    <name evidence="3" type="ORF">ACFQ5M_12805</name>
</gene>
<dbReference type="Gene3D" id="3.30.360.10">
    <property type="entry name" value="Dihydrodipicolinate Reductase, domain 2"/>
    <property type="match status" value="1"/>
</dbReference>
<dbReference type="InterPro" id="IPR036291">
    <property type="entry name" value="NAD(P)-bd_dom_sf"/>
</dbReference>
<dbReference type="Pfam" id="PF01408">
    <property type="entry name" value="GFO_IDH_MocA"/>
    <property type="match status" value="1"/>
</dbReference>
<evidence type="ECO:0000313" key="3">
    <source>
        <dbReference type="EMBL" id="MFD1672974.1"/>
    </source>
</evidence>
<protein>
    <submittedName>
        <fullName evidence="3">Gfo/Idh/MocA family protein</fullName>
    </submittedName>
</protein>
<accession>A0ABW4J9D8</accession>
<dbReference type="Pfam" id="PF22725">
    <property type="entry name" value="GFO_IDH_MocA_C3"/>
    <property type="match status" value="1"/>
</dbReference>
<feature type="domain" description="Gfo/Idh/MocA-like oxidoreductase N-terminal" evidence="1">
    <location>
        <begin position="3"/>
        <end position="118"/>
    </location>
</feature>
<name>A0ABW4J9D8_9LACO</name>
<proteinExistence type="predicted"/>
<dbReference type="SUPFAM" id="SSF55347">
    <property type="entry name" value="Glyceraldehyde-3-phosphate dehydrogenase-like, C-terminal domain"/>
    <property type="match status" value="1"/>
</dbReference>
<dbReference type="InterPro" id="IPR055170">
    <property type="entry name" value="GFO_IDH_MocA-like_dom"/>
</dbReference>
<comment type="caution">
    <text evidence="3">The sequence shown here is derived from an EMBL/GenBank/DDBJ whole genome shotgun (WGS) entry which is preliminary data.</text>
</comment>
<evidence type="ECO:0000259" key="1">
    <source>
        <dbReference type="Pfam" id="PF01408"/>
    </source>
</evidence>
<feature type="domain" description="GFO/IDH/MocA-like oxidoreductase" evidence="2">
    <location>
        <begin position="154"/>
        <end position="249"/>
    </location>
</feature>
<evidence type="ECO:0000313" key="4">
    <source>
        <dbReference type="Proteomes" id="UP001597267"/>
    </source>
</evidence>
<dbReference type="SUPFAM" id="SSF51735">
    <property type="entry name" value="NAD(P)-binding Rossmann-fold domains"/>
    <property type="match status" value="1"/>
</dbReference>
<dbReference type="RefSeq" id="WP_125715339.1">
    <property type="nucleotide sequence ID" value="NZ_JBHTOP010000028.1"/>
</dbReference>
<dbReference type="InterPro" id="IPR000683">
    <property type="entry name" value="Gfo/Idh/MocA-like_OxRdtase_N"/>
</dbReference>
<dbReference type="Gene3D" id="3.40.50.720">
    <property type="entry name" value="NAD(P)-binding Rossmann-like Domain"/>
    <property type="match status" value="1"/>
</dbReference>
<dbReference type="PANTHER" id="PTHR43054">
    <property type="match status" value="1"/>
</dbReference>
<dbReference type="Proteomes" id="UP001597267">
    <property type="component" value="Unassembled WGS sequence"/>
</dbReference>
<organism evidence="3 4">
    <name type="scientific">Agrilactobacillus yilanensis</name>
    <dbReference type="NCBI Taxonomy" id="2485997"/>
    <lineage>
        <taxon>Bacteria</taxon>
        <taxon>Bacillati</taxon>
        <taxon>Bacillota</taxon>
        <taxon>Bacilli</taxon>
        <taxon>Lactobacillales</taxon>
        <taxon>Lactobacillaceae</taxon>
        <taxon>Agrilactobacillus</taxon>
    </lineage>
</organism>
<reference evidence="4" key="1">
    <citation type="journal article" date="2019" name="Int. J. Syst. Evol. Microbiol.">
        <title>The Global Catalogue of Microorganisms (GCM) 10K type strain sequencing project: providing services to taxonomists for standard genome sequencing and annotation.</title>
        <authorList>
            <consortium name="The Broad Institute Genomics Platform"/>
            <consortium name="The Broad Institute Genome Sequencing Center for Infectious Disease"/>
            <person name="Wu L."/>
            <person name="Ma J."/>
        </authorList>
    </citation>
    <scope>NUCLEOTIDE SEQUENCE [LARGE SCALE GENOMIC DNA]</scope>
    <source>
        <strain evidence="4">CCM 8896</strain>
    </source>
</reference>
<keyword evidence="4" id="KW-1185">Reference proteome</keyword>